<dbReference type="EMBL" id="APMM01000003">
    <property type="protein sequence ID" value="ENN96758.1"/>
    <property type="molecule type" value="Genomic_DNA"/>
</dbReference>
<dbReference type="PATRIC" id="fig|1069083.5.peg.103"/>
<comment type="function">
    <text evidence="9">One of the integral membrane subunits of multisubunit membrane-bound [NiFe]-hydrogenase eha. Eha is predicted to form large electron transfer complex and might catalyze energy-driven reduction of low-potential redox carriers.</text>
</comment>
<evidence type="ECO:0000256" key="4">
    <source>
        <dbReference type="ARBA" id="ARBA00020465"/>
    </source>
</evidence>
<feature type="transmembrane region" description="Helical" evidence="10">
    <location>
        <begin position="33"/>
        <end position="52"/>
    </location>
</feature>
<evidence type="ECO:0000256" key="3">
    <source>
        <dbReference type="ARBA" id="ARBA00011090"/>
    </source>
</evidence>
<evidence type="ECO:0000313" key="11">
    <source>
        <dbReference type="EMBL" id="ENN96758.1"/>
    </source>
</evidence>
<gene>
    <name evidence="11" type="ORF">J422_00536</name>
</gene>
<protein>
    <recommendedName>
        <fullName evidence="4">Probable [NiFe]-hydrogenase-type-3 Eha complex membrane subunit A</fullName>
    </recommendedName>
</protein>
<sequence length="82" mass="9222">MGYILAIIVSMIFAYLFKLPLIPKSKFSFQTSIIFPTPIIALGFYVIFKYLFFDSISFSIISGIIGAVFAKYSNKIFGVCND</sequence>
<dbReference type="Proteomes" id="UP000053695">
    <property type="component" value="Unassembled WGS sequence"/>
</dbReference>
<comment type="similarity">
    <text evidence="2">Belongs to the EhaA family.</text>
</comment>
<dbReference type="GO" id="GO:0005886">
    <property type="term" value="C:plasma membrane"/>
    <property type="evidence" value="ECO:0007669"/>
    <property type="project" value="UniProtKB-SubCell"/>
</dbReference>
<evidence type="ECO:0000256" key="5">
    <source>
        <dbReference type="ARBA" id="ARBA00022475"/>
    </source>
</evidence>
<keyword evidence="7 10" id="KW-1133">Transmembrane helix</keyword>
<proteinExistence type="inferred from homology"/>
<dbReference type="OrthoDB" id="81652at2157"/>
<dbReference type="Pfam" id="PF17367">
    <property type="entry name" value="NiFe_hyd_3_EhaA"/>
    <property type="match status" value="1"/>
</dbReference>
<keyword evidence="6 10" id="KW-0812">Transmembrane</keyword>
<keyword evidence="5" id="KW-1003">Cell membrane</keyword>
<dbReference type="STRING" id="1069083.GCA_000371805_00059"/>
<keyword evidence="12" id="KW-1185">Reference proteome</keyword>
<dbReference type="AlphaFoldDB" id="N6V3C1"/>
<dbReference type="RefSeq" id="WP_004589789.1">
    <property type="nucleotide sequence ID" value="NZ_APMM01000003.1"/>
</dbReference>
<keyword evidence="8 10" id="KW-0472">Membrane</keyword>
<dbReference type="InterPro" id="IPR011306">
    <property type="entry name" value="Prd_NiFe_hyd_3_EhaA"/>
</dbReference>
<feature type="transmembrane region" description="Helical" evidence="10">
    <location>
        <begin position="5"/>
        <end position="21"/>
    </location>
</feature>
<evidence type="ECO:0000256" key="7">
    <source>
        <dbReference type="ARBA" id="ARBA00022989"/>
    </source>
</evidence>
<accession>N6V3C1</accession>
<evidence type="ECO:0000256" key="8">
    <source>
        <dbReference type="ARBA" id="ARBA00023136"/>
    </source>
</evidence>
<name>N6V3C1_9EURY</name>
<evidence type="ECO:0000256" key="2">
    <source>
        <dbReference type="ARBA" id="ARBA00007910"/>
    </source>
</evidence>
<evidence type="ECO:0000256" key="10">
    <source>
        <dbReference type="SAM" id="Phobius"/>
    </source>
</evidence>
<comment type="caution">
    <text evidence="11">The sequence shown here is derived from an EMBL/GenBank/DDBJ whole genome shotgun (WGS) entry which is preliminary data.</text>
</comment>
<comment type="subcellular location">
    <subcellularLocation>
        <location evidence="1">Cell membrane</location>
        <topology evidence="1">Multi-pass membrane protein</topology>
    </subcellularLocation>
</comment>
<evidence type="ECO:0000256" key="1">
    <source>
        <dbReference type="ARBA" id="ARBA00004651"/>
    </source>
</evidence>
<comment type="subunit">
    <text evidence="3">Putative multisubunit membrane-bound [NiFe]-hydrogenase eha is composed of at least 20 subunits.</text>
</comment>
<evidence type="ECO:0000256" key="9">
    <source>
        <dbReference type="ARBA" id="ARBA00024740"/>
    </source>
</evidence>
<organism evidence="11 12">
    <name type="scientific">Methanocaldococcus villosus KIN24-T80</name>
    <dbReference type="NCBI Taxonomy" id="1069083"/>
    <lineage>
        <taxon>Archaea</taxon>
        <taxon>Methanobacteriati</taxon>
        <taxon>Methanobacteriota</taxon>
        <taxon>Methanomada group</taxon>
        <taxon>Methanococci</taxon>
        <taxon>Methanococcales</taxon>
        <taxon>Methanocaldococcaceae</taxon>
        <taxon>Methanocaldococcus</taxon>
    </lineage>
</organism>
<evidence type="ECO:0000256" key="6">
    <source>
        <dbReference type="ARBA" id="ARBA00022692"/>
    </source>
</evidence>
<evidence type="ECO:0000313" key="12">
    <source>
        <dbReference type="Proteomes" id="UP000053695"/>
    </source>
</evidence>
<reference evidence="11 12" key="1">
    <citation type="journal article" date="2013" name="Genome Announc.">
        <title>Draft Genome Sequence of a Highly Flagellated, Fast-Swimming Archaeon, Methanocaldococcus villosus Strain KIN24-T80 (DSM 22612).</title>
        <authorList>
            <person name="Thennarasu S."/>
            <person name="Polireddy D."/>
            <person name="Antony A."/>
            <person name="Yada M.R."/>
            <person name="Algarawi S."/>
            <person name="Sivakumar N."/>
        </authorList>
    </citation>
    <scope>NUCLEOTIDE SEQUENCE [LARGE SCALE GENOMIC DNA]</scope>
    <source>
        <strain evidence="11 12">KIN24-T80</strain>
    </source>
</reference>